<dbReference type="Proteomes" id="UP000032811">
    <property type="component" value="Plasmid pCS1"/>
</dbReference>
<dbReference type="RefSeq" id="WP_021122210.1">
    <property type="nucleotide sequence ID" value="NZ_CDNJ01000026.1"/>
</dbReference>
<reference evidence="1 2" key="1">
    <citation type="submission" date="2014-11" db="EMBL/GenBank/DDBJ databases">
        <authorList>
            <person name="Aslett M.A."/>
            <person name="De Silva N."/>
        </authorList>
    </citation>
    <scope>NUCLEOTIDE SEQUENCE [LARGE SCALE GENOMIC DNA]</scope>
    <source>
        <strain evidence="1 2">ATCC9714</strain>
        <plasmid evidence="1 2">pCS1</plasmid>
    </source>
</reference>
<protein>
    <submittedName>
        <fullName evidence="1">Uncharacterized protein</fullName>
    </submittedName>
</protein>
<dbReference type="EMBL" id="LN679999">
    <property type="protein sequence ID" value="CEJ75479.1"/>
    <property type="molecule type" value="Genomic_DNA"/>
</dbReference>
<name>A0ABM9RTP9_PARSO</name>
<dbReference type="GeneID" id="97539207"/>
<evidence type="ECO:0000313" key="2">
    <source>
        <dbReference type="Proteomes" id="UP000032811"/>
    </source>
</evidence>
<sequence length="144" mass="16831">MIKNTESIKIEEQNGYIYKVFVEVIYNCKCKNRKFTYEDINIIYKKNTNSLIGKNVICDKCKNKVAVILENPKNKYIKIENEIRLVEEINKCNCNNESIEIDKEKNIACFKCKKIIAKTKEIPFSLIGATRSKNFLELSAEDYN</sequence>
<gene>
    <name evidence="1" type="ORF">ATCC9714PCS11_00201</name>
</gene>
<keyword evidence="2" id="KW-1185">Reference proteome</keyword>
<keyword evidence="1" id="KW-0614">Plasmid</keyword>
<geneLocation type="plasmid" evidence="1 2">
    <name>pCS1</name>
</geneLocation>
<accession>A0ABM9RTP9</accession>
<organism evidence="1 2">
    <name type="scientific">Paraclostridium sordellii</name>
    <name type="common">Clostridium sordellii</name>
    <dbReference type="NCBI Taxonomy" id="1505"/>
    <lineage>
        <taxon>Bacteria</taxon>
        <taxon>Bacillati</taxon>
        <taxon>Bacillota</taxon>
        <taxon>Clostridia</taxon>
        <taxon>Peptostreptococcales</taxon>
        <taxon>Peptostreptococcaceae</taxon>
        <taxon>Paraclostridium</taxon>
    </lineage>
</organism>
<proteinExistence type="predicted"/>
<evidence type="ECO:0000313" key="1">
    <source>
        <dbReference type="EMBL" id="CEJ75479.1"/>
    </source>
</evidence>